<dbReference type="RefSeq" id="WP_336436811.1">
    <property type="nucleotide sequence ID" value="NZ_JBAWKS010000002.1"/>
</dbReference>
<dbReference type="SUPFAM" id="SSF159594">
    <property type="entry name" value="XCC0632-like"/>
    <property type="match status" value="1"/>
</dbReference>
<evidence type="ECO:0000313" key="3">
    <source>
        <dbReference type="EMBL" id="MEI4551925.1"/>
    </source>
</evidence>
<organism evidence="3 4">
    <name type="scientific">Pseudoalteromonas spongiae</name>
    <dbReference type="NCBI Taxonomy" id="298657"/>
    <lineage>
        <taxon>Bacteria</taxon>
        <taxon>Pseudomonadati</taxon>
        <taxon>Pseudomonadota</taxon>
        <taxon>Gammaproteobacteria</taxon>
        <taxon>Alteromonadales</taxon>
        <taxon>Pseudoalteromonadaceae</taxon>
        <taxon>Pseudoalteromonas</taxon>
    </lineage>
</organism>
<feature type="domain" description="ABC-type transport auxiliary lipoprotein component" evidence="2">
    <location>
        <begin position="26"/>
        <end position="191"/>
    </location>
</feature>
<evidence type="ECO:0000313" key="4">
    <source>
        <dbReference type="Proteomes" id="UP001382455"/>
    </source>
</evidence>
<evidence type="ECO:0000259" key="2">
    <source>
        <dbReference type="Pfam" id="PF03886"/>
    </source>
</evidence>
<name>A0ABU8EY68_9GAMM</name>
<dbReference type="EMBL" id="JBAWKS010000002">
    <property type="protein sequence ID" value="MEI4551925.1"/>
    <property type="molecule type" value="Genomic_DNA"/>
</dbReference>
<evidence type="ECO:0000256" key="1">
    <source>
        <dbReference type="SAM" id="SignalP"/>
    </source>
</evidence>
<reference evidence="3 4" key="1">
    <citation type="submission" date="2023-12" db="EMBL/GenBank/DDBJ databases">
        <title>Friends and Foes: Symbiotic and Algicidal bacterial influence on Karenia brevis blooms.</title>
        <authorList>
            <person name="Fei C."/>
            <person name="Mohamed A.R."/>
            <person name="Booker A."/>
            <person name="Arshad M."/>
            <person name="Klass S."/>
            <person name="Ahn S."/>
            <person name="Gilbert P.M."/>
            <person name="Heil C.A."/>
            <person name="Martinez J.M."/>
            <person name="Amin S.A."/>
        </authorList>
    </citation>
    <scope>NUCLEOTIDE SEQUENCE [LARGE SCALE GENOMIC DNA]</scope>
    <source>
        <strain evidence="3 4">CE15</strain>
    </source>
</reference>
<comment type="caution">
    <text evidence="3">The sequence shown here is derived from an EMBL/GenBank/DDBJ whole genome shotgun (WGS) entry which is preliminary data.</text>
</comment>
<dbReference type="Pfam" id="PF03886">
    <property type="entry name" value="ABC_trans_aux"/>
    <property type="match status" value="1"/>
</dbReference>
<keyword evidence="1" id="KW-0732">Signal</keyword>
<feature type="chain" id="PRO_5047299566" evidence="1">
    <location>
        <begin position="21"/>
        <end position="201"/>
    </location>
</feature>
<gene>
    <name evidence="3" type="ORF">WAE96_19770</name>
</gene>
<proteinExistence type="predicted"/>
<keyword evidence="4" id="KW-1185">Reference proteome</keyword>
<keyword evidence="3" id="KW-0449">Lipoprotein</keyword>
<dbReference type="InterPro" id="IPR005586">
    <property type="entry name" value="ABC_trans_aux"/>
</dbReference>
<dbReference type="Gene3D" id="3.40.50.10610">
    <property type="entry name" value="ABC-type transport auxiliary lipoprotein component"/>
    <property type="match status" value="1"/>
</dbReference>
<dbReference type="Proteomes" id="UP001382455">
    <property type="component" value="Unassembled WGS sequence"/>
</dbReference>
<accession>A0ABU8EY68</accession>
<dbReference type="PROSITE" id="PS51257">
    <property type="entry name" value="PROKAR_LIPOPROTEIN"/>
    <property type="match status" value="1"/>
</dbReference>
<protein>
    <submittedName>
        <fullName evidence="3">ABC-type transport auxiliary lipoprotein family protein</fullName>
    </submittedName>
</protein>
<sequence>MRILLVSVLFLLLGGCSSQVDTISYYQLDGGEFAPNKLGKQARANIIVSNPKLTGHLANRGIAVEVAPLQIQSANGHLWSSSPSELLLQASVVNLDNQLSQSRVIPLQLESAINATLPTFRVDYYLTKFQANQNGEAVIAGIVTVYKLEHTSATIVYSQGFNQAISLNDDGYGPLVSALNSAWNNVNNAVATELKALIDKG</sequence>
<feature type="signal peptide" evidence="1">
    <location>
        <begin position="1"/>
        <end position="20"/>
    </location>
</feature>